<feature type="domain" description="Zn(2)-C6 fungal-type" evidence="5">
    <location>
        <begin position="6"/>
        <end position="40"/>
    </location>
</feature>
<protein>
    <recommendedName>
        <fullName evidence="5">Zn(2)-C6 fungal-type domain-containing protein</fullName>
    </recommendedName>
</protein>
<keyword evidence="3" id="KW-0804">Transcription</keyword>
<dbReference type="InterPro" id="IPR001138">
    <property type="entry name" value="Zn2Cys6_DnaBD"/>
</dbReference>
<organism evidence="6 7">
    <name type="scientific">Aspergillus cavernicola</name>
    <dbReference type="NCBI Taxonomy" id="176166"/>
    <lineage>
        <taxon>Eukaryota</taxon>
        <taxon>Fungi</taxon>
        <taxon>Dikarya</taxon>
        <taxon>Ascomycota</taxon>
        <taxon>Pezizomycotina</taxon>
        <taxon>Eurotiomycetes</taxon>
        <taxon>Eurotiomycetidae</taxon>
        <taxon>Eurotiales</taxon>
        <taxon>Aspergillaceae</taxon>
        <taxon>Aspergillus</taxon>
        <taxon>Aspergillus subgen. Nidulantes</taxon>
    </lineage>
</organism>
<sequence length="441" mass="49454">MGNPRSCDQCYARKKQCLAQKASISPPCIRCVRLSLGCSMTRRRKPRGLAPRVKALGQGASMQVWSLTGNVPSQSEPSHQASYCDIAGTPQDSRRGICEEQPWDVRRPIPVGEEFYASKHYFMIGPVFSNGYRDALEYCYSKTPDLLGGFFAAMEHVAHKIRRESILPDPMAPSQKDIINVTQSLQKLNSVEITDIHTALATLILGQDFATFNILIFATGAMLILRHSLYLAKPWYPDMIQLELRQTDQQPVADRVAGLCISLMPALYDLCIVGHQIKSQLPVPHGQVDSIEARVRSWKPDESSLGALKPSEQDLMSMQAQAAMYRSAALLLIHRIRHPLFCEDGTAVSYANDILDERSKVVTRDPALKLQFACFPVLLAVLEVPLRPTELWRNATQFPVCPACVDQMIVFHEYFQKERWDGFRGSLFELTNRGPPLVVVP</sequence>
<evidence type="ECO:0000313" key="7">
    <source>
        <dbReference type="Proteomes" id="UP001610335"/>
    </source>
</evidence>
<name>A0ABR4HV67_9EURO</name>
<evidence type="ECO:0000256" key="3">
    <source>
        <dbReference type="ARBA" id="ARBA00023163"/>
    </source>
</evidence>
<dbReference type="EMBL" id="JBFXLS010000078">
    <property type="protein sequence ID" value="KAL2819285.1"/>
    <property type="molecule type" value="Genomic_DNA"/>
</dbReference>
<dbReference type="CDD" id="cd00067">
    <property type="entry name" value="GAL4"/>
    <property type="match status" value="1"/>
</dbReference>
<dbReference type="Proteomes" id="UP001610335">
    <property type="component" value="Unassembled WGS sequence"/>
</dbReference>
<keyword evidence="4" id="KW-0539">Nucleus</keyword>
<keyword evidence="7" id="KW-1185">Reference proteome</keyword>
<comment type="caution">
    <text evidence="6">The sequence shown here is derived from an EMBL/GenBank/DDBJ whole genome shotgun (WGS) entry which is preliminary data.</text>
</comment>
<dbReference type="Gene3D" id="4.10.240.10">
    <property type="entry name" value="Zn(2)-C6 fungal-type DNA-binding domain"/>
    <property type="match status" value="1"/>
</dbReference>
<evidence type="ECO:0000313" key="6">
    <source>
        <dbReference type="EMBL" id="KAL2819285.1"/>
    </source>
</evidence>
<dbReference type="PROSITE" id="PS50048">
    <property type="entry name" value="ZN2_CY6_FUNGAL_2"/>
    <property type="match status" value="1"/>
</dbReference>
<keyword evidence="2" id="KW-0238">DNA-binding</keyword>
<keyword evidence="1" id="KW-0805">Transcription regulation</keyword>
<accession>A0ABR4HV67</accession>
<evidence type="ECO:0000256" key="1">
    <source>
        <dbReference type="ARBA" id="ARBA00023015"/>
    </source>
</evidence>
<dbReference type="SUPFAM" id="SSF57701">
    <property type="entry name" value="Zn2/Cys6 DNA-binding domain"/>
    <property type="match status" value="1"/>
</dbReference>
<dbReference type="InterPro" id="IPR036864">
    <property type="entry name" value="Zn2-C6_fun-type_DNA-bd_sf"/>
</dbReference>
<proteinExistence type="predicted"/>
<gene>
    <name evidence="6" type="ORF">BDW59DRAFT_165149</name>
</gene>
<evidence type="ECO:0000256" key="2">
    <source>
        <dbReference type="ARBA" id="ARBA00023125"/>
    </source>
</evidence>
<evidence type="ECO:0000259" key="5">
    <source>
        <dbReference type="PROSITE" id="PS50048"/>
    </source>
</evidence>
<reference evidence="6 7" key="1">
    <citation type="submission" date="2024-07" db="EMBL/GenBank/DDBJ databases">
        <title>Section-level genome sequencing and comparative genomics of Aspergillus sections Usti and Cavernicolus.</title>
        <authorList>
            <consortium name="Lawrence Berkeley National Laboratory"/>
            <person name="Nybo J.L."/>
            <person name="Vesth T.C."/>
            <person name="Theobald S."/>
            <person name="Frisvad J.C."/>
            <person name="Larsen T.O."/>
            <person name="Kjaerboelling I."/>
            <person name="Rothschild-Mancinelli K."/>
            <person name="Lyhne E.K."/>
            <person name="Kogle M.E."/>
            <person name="Barry K."/>
            <person name="Clum A."/>
            <person name="Na H."/>
            <person name="Ledsgaard L."/>
            <person name="Lin J."/>
            <person name="Lipzen A."/>
            <person name="Kuo A."/>
            <person name="Riley R."/>
            <person name="Mondo S."/>
            <person name="LaButti K."/>
            <person name="Haridas S."/>
            <person name="Pangalinan J."/>
            <person name="Salamov A.A."/>
            <person name="Simmons B.A."/>
            <person name="Magnuson J.K."/>
            <person name="Chen J."/>
            <person name="Drula E."/>
            <person name="Henrissat B."/>
            <person name="Wiebenga A."/>
            <person name="Lubbers R.J."/>
            <person name="Gomes A.C."/>
            <person name="Makela M.R."/>
            <person name="Stajich J."/>
            <person name="Grigoriev I.V."/>
            <person name="Mortensen U.H."/>
            <person name="De vries R.P."/>
            <person name="Baker S.E."/>
            <person name="Andersen M.R."/>
        </authorList>
    </citation>
    <scope>NUCLEOTIDE SEQUENCE [LARGE SCALE GENOMIC DNA]</scope>
    <source>
        <strain evidence="6 7">CBS 600.67</strain>
    </source>
</reference>
<evidence type="ECO:0000256" key="4">
    <source>
        <dbReference type="ARBA" id="ARBA00023242"/>
    </source>
</evidence>